<dbReference type="Pfam" id="PF12833">
    <property type="entry name" value="HTH_18"/>
    <property type="match status" value="1"/>
</dbReference>
<evidence type="ECO:0000313" key="6">
    <source>
        <dbReference type="EMBL" id="AAO33833.1"/>
    </source>
</evidence>
<organism evidence="6">
    <name type="scientific">Tannerella forsythia</name>
    <name type="common">Bacteroides forsythus</name>
    <dbReference type="NCBI Taxonomy" id="28112"/>
    <lineage>
        <taxon>Bacteria</taxon>
        <taxon>Pseudomonadati</taxon>
        <taxon>Bacteroidota</taxon>
        <taxon>Bacteroidia</taxon>
        <taxon>Bacteroidales</taxon>
        <taxon>Tannerellaceae</taxon>
        <taxon>Tannerella</taxon>
    </lineage>
</organism>
<evidence type="ECO:0000256" key="4">
    <source>
        <dbReference type="SAM" id="Phobius"/>
    </source>
</evidence>
<keyword evidence="3" id="KW-0804">Transcription</keyword>
<evidence type="ECO:0000256" key="1">
    <source>
        <dbReference type="ARBA" id="ARBA00023015"/>
    </source>
</evidence>
<dbReference type="PROSITE" id="PS00041">
    <property type="entry name" value="HTH_ARAC_FAMILY_1"/>
    <property type="match status" value="1"/>
</dbReference>
<evidence type="ECO:0000256" key="2">
    <source>
        <dbReference type="ARBA" id="ARBA00023125"/>
    </source>
</evidence>
<dbReference type="AlphaFoldDB" id="Q84FS8"/>
<keyword evidence="4" id="KW-0812">Transmembrane</keyword>
<dbReference type="InterPro" id="IPR018060">
    <property type="entry name" value="HTH_AraC"/>
</dbReference>
<accession>Q84FS8</accession>
<reference evidence="6" key="1">
    <citation type="journal article" date="2003" name="Oral Microbiol. Immunol.">
        <title>Cloning and expression of alpha-D-glucosidase and N-acetyl-beta-glucosaminidase from the periodontal pathogen, Tannerella forsythensis (Bacteroides forsythus).</title>
        <authorList>
            <person name="Hughes C.V."/>
            <person name="Malki G."/>
            <person name="Loo C.Y."/>
            <person name="Tanner A.C."/>
            <person name="Ganeshkumar N."/>
        </authorList>
    </citation>
    <scope>NUCLEOTIDE SEQUENCE</scope>
    <source>
        <strain evidence="6">ATCC 43037</strain>
    </source>
</reference>
<dbReference type="InterPro" id="IPR009057">
    <property type="entry name" value="Homeodomain-like_sf"/>
</dbReference>
<feature type="domain" description="HTH araC/xylS-type" evidence="5">
    <location>
        <begin position="87"/>
        <end position="158"/>
    </location>
</feature>
<dbReference type="SUPFAM" id="SSF46689">
    <property type="entry name" value="Homeodomain-like"/>
    <property type="match status" value="1"/>
</dbReference>
<dbReference type="InterPro" id="IPR018062">
    <property type="entry name" value="HTH_AraC-typ_CS"/>
</dbReference>
<keyword evidence="4" id="KW-1133">Transmembrane helix</keyword>
<dbReference type="PANTHER" id="PTHR43280:SF28">
    <property type="entry name" value="HTH-TYPE TRANSCRIPTIONAL ACTIVATOR RHAS"/>
    <property type="match status" value="1"/>
</dbReference>
<evidence type="ECO:0000259" key="5">
    <source>
        <dbReference type="PROSITE" id="PS01124"/>
    </source>
</evidence>
<dbReference type="EMBL" id="AY184490">
    <property type="protein sequence ID" value="AAO33833.1"/>
    <property type="molecule type" value="Genomic_DNA"/>
</dbReference>
<evidence type="ECO:0000256" key="3">
    <source>
        <dbReference type="ARBA" id="ARBA00023163"/>
    </source>
</evidence>
<keyword evidence="4" id="KW-0472">Membrane</keyword>
<feature type="transmembrane region" description="Helical" evidence="4">
    <location>
        <begin position="66"/>
        <end position="83"/>
    </location>
</feature>
<name>Q84FS8_TANFO</name>
<dbReference type="GO" id="GO:0003700">
    <property type="term" value="F:DNA-binding transcription factor activity"/>
    <property type="evidence" value="ECO:0007669"/>
    <property type="project" value="InterPro"/>
</dbReference>
<gene>
    <name evidence="6" type="primary">araC/xylS</name>
</gene>
<proteinExistence type="predicted"/>
<dbReference type="PRINTS" id="PR00032">
    <property type="entry name" value="HTHARAC"/>
</dbReference>
<dbReference type="SMART" id="SM00342">
    <property type="entry name" value="HTH_ARAC"/>
    <property type="match status" value="1"/>
</dbReference>
<dbReference type="PANTHER" id="PTHR43280">
    <property type="entry name" value="ARAC-FAMILY TRANSCRIPTIONAL REGULATOR"/>
    <property type="match status" value="1"/>
</dbReference>
<dbReference type="InterPro" id="IPR020449">
    <property type="entry name" value="Tscrpt_reg_AraC-type_HTH"/>
</dbReference>
<protein>
    <submittedName>
        <fullName evidence="6">AraC/XylS</fullName>
    </submittedName>
</protein>
<dbReference type="Gene3D" id="1.10.10.60">
    <property type="entry name" value="Homeodomain-like"/>
    <property type="match status" value="2"/>
</dbReference>
<dbReference type="PROSITE" id="PS01124">
    <property type="entry name" value="HTH_ARAC_FAMILY_2"/>
    <property type="match status" value="1"/>
</dbReference>
<dbReference type="GO" id="GO:0043565">
    <property type="term" value="F:sequence-specific DNA binding"/>
    <property type="evidence" value="ECO:0007669"/>
    <property type="project" value="InterPro"/>
</dbReference>
<keyword evidence="2" id="KW-0238">DNA-binding</keyword>
<sequence length="161" mass="19255">MCHYRQISICALCHIVRNFYLYFIRCRRIFHYKRSFDNGTKVHTILQERKILHRFVRLFSKKEQKMRTNILVVSLLLGSFVAISQTRQFHRKITGLTGETPMAFVMQIRMKRAKQLLDSKPEWSIDEVAEHCGFDHYSGFYHAFKKMFGISPSQYRRRGAE</sequence>
<keyword evidence="1" id="KW-0805">Transcription regulation</keyword>